<dbReference type="GO" id="GO:0005684">
    <property type="term" value="C:U2-type spliceosomal complex"/>
    <property type="evidence" value="ECO:0007669"/>
    <property type="project" value="TreeGrafter"/>
</dbReference>
<comment type="subcellular location">
    <subcellularLocation>
        <location evidence="1">Nucleus</location>
    </subcellularLocation>
</comment>
<sequence>MAQEDKLDWIYKGANSLVNREDYLLGRKIDKTLEQLNEEEKVKKVVLPVPKNHVEHECIPPSIRDFNKIVQSEQVDLSAKLQEDPLVAIKKREEEVRRQFLQNPVQLRKLQEALHMKEMEKKSKKHHKESMQSKKFKQEFINKFSPFEMRTPVKQSKQDKKHALDTILMHKFNAFKSKLTEEDLQEVLNGKASSSSDEDTEKKRKPTKRSRSREVKATSSSDEDKYKKRNPKKRTRSKGYETLKGNASSSSDEDRNKKRKLKNRFRSEKDEDKPKERNSHRSRDASYSRSRYESKDRRSHRSPNRKPLEDPDAELDKKIMAQLKLLRNQTEAKPKAMLPAKPSHLRSDSSSSEDESSSDSDSDSSSEAERPKTFGLVTSDGKKLAFKNKGKPITTDKRPVKKVTEAAKPEKKGVKKLSEKEKEKMRQEMMQNAKVRDKEREEHLRKYREAAKQEDESVTKKYDADLIHTQLLKSAKHTSVEDRIKSKLNTIQRSSRHMEQNFSKRL</sequence>
<dbReference type="Proteomes" id="UP000030742">
    <property type="component" value="Unassembled WGS sequence"/>
</dbReference>
<feature type="compositionally biased region" description="Basic and acidic residues" evidence="8">
    <location>
        <begin position="394"/>
        <end position="427"/>
    </location>
</feature>
<dbReference type="Proteomes" id="UP000019118">
    <property type="component" value="Unassembled WGS sequence"/>
</dbReference>
<feature type="compositionally biased region" description="Acidic residues" evidence="8">
    <location>
        <begin position="351"/>
        <end position="366"/>
    </location>
</feature>
<feature type="compositionally biased region" description="Basic and acidic residues" evidence="8">
    <location>
        <begin position="212"/>
        <end position="226"/>
    </location>
</feature>
<reference evidence="11" key="2">
    <citation type="submission" date="2024-08" db="UniProtKB">
        <authorList>
            <consortium name="EnsemblMetazoa"/>
        </authorList>
    </citation>
    <scope>IDENTIFICATION</scope>
</reference>
<evidence type="ECO:0000256" key="1">
    <source>
        <dbReference type="ARBA" id="ARBA00004123"/>
    </source>
</evidence>
<dbReference type="AlphaFoldDB" id="N6UJA0"/>
<keyword evidence="3" id="KW-0507">mRNA processing</keyword>
<evidence type="ECO:0008006" key="14">
    <source>
        <dbReference type="Google" id="ProtNLM"/>
    </source>
</evidence>
<dbReference type="InterPro" id="IPR022209">
    <property type="entry name" value="CWC25"/>
</dbReference>
<dbReference type="OrthoDB" id="21123at2759"/>
<name>N6UJA0_DENPD</name>
<feature type="non-terminal residue" evidence="9">
    <location>
        <position position="1"/>
    </location>
</feature>
<evidence type="ECO:0000256" key="7">
    <source>
        <dbReference type="ARBA" id="ARBA00023242"/>
    </source>
</evidence>
<keyword evidence="6" id="KW-0508">mRNA splicing</keyword>
<feature type="compositionally biased region" description="Basic residues" evidence="8">
    <location>
        <begin position="227"/>
        <end position="237"/>
    </location>
</feature>
<evidence type="ECO:0000256" key="8">
    <source>
        <dbReference type="SAM" id="MobiDB-lite"/>
    </source>
</evidence>
<evidence type="ECO:0000256" key="4">
    <source>
        <dbReference type="ARBA" id="ARBA00022728"/>
    </source>
</evidence>
<dbReference type="OMA" id="SWHPHTM"/>
<evidence type="ECO:0000313" key="10">
    <source>
        <dbReference type="EMBL" id="ERL86211.1"/>
    </source>
</evidence>
<dbReference type="EMBL" id="KB631797">
    <property type="protein sequence ID" value="ERL86211.1"/>
    <property type="molecule type" value="Genomic_DNA"/>
</dbReference>
<protein>
    <recommendedName>
        <fullName evidence="14">Pre-mRNA-splicing factor CWC25 homolog</fullName>
    </recommendedName>
</protein>
<evidence type="ECO:0000313" key="13">
    <source>
        <dbReference type="Proteomes" id="UP000030742"/>
    </source>
</evidence>
<feature type="compositionally biased region" description="Basic and acidic residues" evidence="8">
    <location>
        <begin position="434"/>
        <end position="459"/>
    </location>
</feature>
<dbReference type="PANTHER" id="PTHR16196:SF0">
    <property type="entry name" value="PRE-MRNA-SPLICING FACTOR CWC25 HOMOLOG"/>
    <property type="match status" value="1"/>
</dbReference>
<dbReference type="STRING" id="77166.N6UJA0"/>
<feature type="compositionally biased region" description="Basic and acidic residues" evidence="8">
    <location>
        <begin position="265"/>
        <end position="296"/>
    </location>
</feature>
<dbReference type="GO" id="GO:0000398">
    <property type="term" value="P:mRNA splicing, via spliceosome"/>
    <property type="evidence" value="ECO:0007669"/>
    <property type="project" value="TreeGrafter"/>
</dbReference>
<keyword evidence="4" id="KW-0747">Spliceosome</keyword>
<dbReference type="EMBL" id="KB740848">
    <property type="protein sequence ID" value="ENN78712.1"/>
    <property type="molecule type" value="Genomic_DNA"/>
</dbReference>
<evidence type="ECO:0000313" key="12">
    <source>
        <dbReference type="Proteomes" id="UP000019118"/>
    </source>
</evidence>
<comment type="similarity">
    <text evidence="2">Belongs to the CWC25 family.</text>
</comment>
<dbReference type="HOGENOM" id="CLU_025093_1_1_1"/>
<accession>N6UJA0</accession>
<feature type="region of interest" description="Disordered" evidence="8">
    <location>
        <begin position="187"/>
        <end position="459"/>
    </location>
</feature>
<evidence type="ECO:0000313" key="11">
    <source>
        <dbReference type="EnsemblMetazoa" id="XP_019757237.1"/>
    </source>
</evidence>
<gene>
    <name evidence="11" type="primary">109535730</name>
    <name evidence="10" type="ORF">D910_03622</name>
    <name evidence="9" type="ORF">YQE_04884</name>
</gene>
<keyword evidence="5" id="KW-0175">Coiled coil</keyword>
<feature type="compositionally biased region" description="Basic and acidic residues" evidence="8">
    <location>
        <begin position="306"/>
        <end position="319"/>
    </location>
</feature>
<dbReference type="EnsemblMetazoa" id="XM_019901678.1">
    <property type="protein sequence ID" value="XP_019757237.1"/>
    <property type="gene ID" value="LOC109535730"/>
</dbReference>
<dbReference type="InterPro" id="IPR051376">
    <property type="entry name" value="CWC25_splicing_factor"/>
</dbReference>
<organism evidence="9">
    <name type="scientific">Dendroctonus ponderosae</name>
    <name type="common">Mountain pine beetle</name>
    <dbReference type="NCBI Taxonomy" id="77166"/>
    <lineage>
        <taxon>Eukaryota</taxon>
        <taxon>Metazoa</taxon>
        <taxon>Ecdysozoa</taxon>
        <taxon>Arthropoda</taxon>
        <taxon>Hexapoda</taxon>
        <taxon>Insecta</taxon>
        <taxon>Pterygota</taxon>
        <taxon>Neoptera</taxon>
        <taxon>Endopterygota</taxon>
        <taxon>Coleoptera</taxon>
        <taxon>Polyphaga</taxon>
        <taxon>Cucujiformia</taxon>
        <taxon>Curculionidae</taxon>
        <taxon>Scolytinae</taxon>
        <taxon>Dendroctonus</taxon>
    </lineage>
</organism>
<evidence type="ECO:0000313" key="9">
    <source>
        <dbReference type="EMBL" id="ENN78712.1"/>
    </source>
</evidence>
<dbReference type="Pfam" id="PF12542">
    <property type="entry name" value="CWC25"/>
    <property type="match status" value="1"/>
</dbReference>
<evidence type="ECO:0000256" key="5">
    <source>
        <dbReference type="ARBA" id="ARBA00023054"/>
    </source>
</evidence>
<proteinExistence type="inferred from homology"/>
<dbReference type="KEGG" id="dpa:109535730"/>
<evidence type="ECO:0000256" key="3">
    <source>
        <dbReference type="ARBA" id="ARBA00022664"/>
    </source>
</evidence>
<keyword evidence="7" id="KW-0539">Nucleus</keyword>
<keyword evidence="12" id="KW-1185">Reference proteome</keyword>
<evidence type="ECO:0000256" key="2">
    <source>
        <dbReference type="ARBA" id="ARBA00006695"/>
    </source>
</evidence>
<evidence type="ECO:0000256" key="6">
    <source>
        <dbReference type="ARBA" id="ARBA00023187"/>
    </source>
</evidence>
<dbReference type="PANTHER" id="PTHR16196">
    <property type="entry name" value="CELL CYCLE CONTROL PROTEIN CWF25"/>
    <property type="match status" value="1"/>
</dbReference>
<reference evidence="12 13" key="1">
    <citation type="journal article" date="2013" name="Genome Biol.">
        <title>Draft genome of the mountain pine beetle, Dendroctonus ponderosae Hopkins, a major forest pest.</title>
        <authorList>
            <person name="Keeling C.I."/>
            <person name="Yuen M.M."/>
            <person name="Liao N.Y."/>
            <person name="Docking T.R."/>
            <person name="Chan S.K."/>
            <person name="Taylor G.A."/>
            <person name="Palmquist D.L."/>
            <person name="Jackman S.D."/>
            <person name="Nguyen A."/>
            <person name="Li M."/>
            <person name="Henderson H."/>
            <person name="Janes J.K."/>
            <person name="Zhao Y."/>
            <person name="Pandoh P."/>
            <person name="Moore R."/>
            <person name="Sperling F.A."/>
            <person name="Huber D.P."/>
            <person name="Birol I."/>
            <person name="Jones S.J."/>
            <person name="Bohlmann J."/>
        </authorList>
    </citation>
    <scope>NUCLEOTIDE SEQUENCE</scope>
</reference>